<evidence type="ECO:0000256" key="9">
    <source>
        <dbReference type="PROSITE-ProRule" id="PRU00042"/>
    </source>
</evidence>
<proteinExistence type="inferred from homology"/>
<dbReference type="GO" id="GO:0000978">
    <property type="term" value="F:RNA polymerase II cis-regulatory region sequence-specific DNA binding"/>
    <property type="evidence" value="ECO:0007669"/>
    <property type="project" value="TreeGrafter"/>
</dbReference>
<dbReference type="PANTHER" id="PTHR45718:SF8">
    <property type="entry name" value="GLIS FAMILY ZINC FINGER 2"/>
    <property type="match status" value="1"/>
</dbReference>
<dbReference type="GO" id="GO:0008270">
    <property type="term" value="F:zinc ion binding"/>
    <property type="evidence" value="ECO:0007669"/>
    <property type="project" value="UniProtKB-KW"/>
</dbReference>
<dbReference type="InterPro" id="IPR043359">
    <property type="entry name" value="GLI-like"/>
</dbReference>
<evidence type="ECO:0000256" key="1">
    <source>
        <dbReference type="ARBA" id="ARBA00004123"/>
    </source>
</evidence>
<keyword evidence="13" id="KW-1185">Reference proteome</keyword>
<evidence type="ECO:0000256" key="10">
    <source>
        <dbReference type="SAM" id="MobiDB-lite"/>
    </source>
</evidence>
<dbReference type="Pfam" id="PF00096">
    <property type="entry name" value="zf-C2H2"/>
    <property type="match status" value="2"/>
</dbReference>
<evidence type="ECO:0000313" key="13">
    <source>
        <dbReference type="Proteomes" id="UP000549394"/>
    </source>
</evidence>
<dbReference type="PANTHER" id="PTHR45718">
    <property type="entry name" value="TRANSCRIPTIONAL ACTIVATOR CUBITUS INTERRUPTUS"/>
    <property type="match status" value="1"/>
</dbReference>
<evidence type="ECO:0000256" key="6">
    <source>
        <dbReference type="ARBA" id="ARBA00022833"/>
    </source>
</evidence>
<feature type="domain" description="C2H2-type" evidence="11">
    <location>
        <begin position="14"/>
        <end position="43"/>
    </location>
</feature>
<evidence type="ECO:0000256" key="2">
    <source>
        <dbReference type="ARBA" id="ARBA00010831"/>
    </source>
</evidence>
<dbReference type="SUPFAM" id="SSF57667">
    <property type="entry name" value="beta-beta-alpha zinc fingers"/>
    <property type="match status" value="1"/>
</dbReference>
<accession>A0A7I8W940</accession>
<dbReference type="PROSITE" id="PS50157">
    <property type="entry name" value="ZINC_FINGER_C2H2_2"/>
    <property type="match status" value="2"/>
</dbReference>
<keyword evidence="4" id="KW-0677">Repeat</keyword>
<dbReference type="Gene3D" id="3.30.160.60">
    <property type="entry name" value="Classic Zinc Finger"/>
    <property type="match status" value="2"/>
</dbReference>
<comment type="subcellular location">
    <subcellularLocation>
        <location evidence="1">Nucleus</location>
    </subcellularLocation>
</comment>
<evidence type="ECO:0000256" key="7">
    <source>
        <dbReference type="ARBA" id="ARBA00023125"/>
    </source>
</evidence>
<dbReference type="InterPro" id="IPR036236">
    <property type="entry name" value="Znf_C2H2_sf"/>
</dbReference>
<sequence>MKIHERMHTGEKPYKCPHKGCTKSYSNSSDRYKHVKTHQQQRPYSCKQCTKSYTDPSSLRKHLKSHAKDEPALEVERKPDFPGLPTPDLPLFTSGGNSTAPVPDFKNIEDRKIITLPHLTSKNVCTS</sequence>
<name>A0A7I8W940_9ANNE</name>
<dbReference type="OrthoDB" id="3214149at2759"/>
<dbReference type="EMBL" id="CAJFCJ010000022">
    <property type="protein sequence ID" value="CAD5124647.1"/>
    <property type="molecule type" value="Genomic_DNA"/>
</dbReference>
<dbReference type="PROSITE" id="PS00028">
    <property type="entry name" value="ZINC_FINGER_C2H2_1"/>
    <property type="match status" value="2"/>
</dbReference>
<dbReference type="GO" id="GO:0000981">
    <property type="term" value="F:DNA-binding transcription factor activity, RNA polymerase II-specific"/>
    <property type="evidence" value="ECO:0007669"/>
    <property type="project" value="TreeGrafter"/>
</dbReference>
<evidence type="ECO:0000313" key="12">
    <source>
        <dbReference type="EMBL" id="CAD5124647.1"/>
    </source>
</evidence>
<organism evidence="12 13">
    <name type="scientific">Dimorphilus gyrociliatus</name>
    <dbReference type="NCBI Taxonomy" id="2664684"/>
    <lineage>
        <taxon>Eukaryota</taxon>
        <taxon>Metazoa</taxon>
        <taxon>Spiralia</taxon>
        <taxon>Lophotrochozoa</taxon>
        <taxon>Annelida</taxon>
        <taxon>Polychaeta</taxon>
        <taxon>Polychaeta incertae sedis</taxon>
        <taxon>Dinophilidae</taxon>
        <taxon>Dimorphilus</taxon>
    </lineage>
</organism>
<dbReference type="GO" id="GO:0005634">
    <property type="term" value="C:nucleus"/>
    <property type="evidence" value="ECO:0007669"/>
    <property type="project" value="UniProtKB-SubCell"/>
</dbReference>
<dbReference type="FunFam" id="3.30.160.60:FF:000072">
    <property type="entry name" value="zinc finger protein 143 isoform X1"/>
    <property type="match status" value="1"/>
</dbReference>
<evidence type="ECO:0000256" key="8">
    <source>
        <dbReference type="ARBA" id="ARBA00023242"/>
    </source>
</evidence>
<feature type="region of interest" description="Disordered" evidence="10">
    <location>
        <begin position="54"/>
        <end position="104"/>
    </location>
</feature>
<gene>
    <name evidence="12" type="ORF">DGYR_LOCUS12158</name>
</gene>
<evidence type="ECO:0000256" key="4">
    <source>
        <dbReference type="ARBA" id="ARBA00022737"/>
    </source>
</evidence>
<keyword evidence="6" id="KW-0862">Zinc</keyword>
<feature type="domain" description="C2H2-type" evidence="11">
    <location>
        <begin position="44"/>
        <end position="71"/>
    </location>
</feature>
<dbReference type="SMART" id="SM00355">
    <property type="entry name" value="ZnF_C2H2"/>
    <property type="match status" value="2"/>
</dbReference>
<evidence type="ECO:0000256" key="5">
    <source>
        <dbReference type="ARBA" id="ARBA00022771"/>
    </source>
</evidence>
<keyword evidence="3" id="KW-0479">Metal-binding</keyword>
<protein>
    <submittedName>
        <fullName evidence="12">DgyrCDS12915</fullName>
    </submittedName>
</protein>
<evidence type="ECO:0000256" key="3">
    <source>
        <dbReference type="ARBA" id="ARBA00022723"/>
    </source>
</evidence>
<comment type="caution">
    <text evidence="12">The sequence shown here is derived from an EMBL/GenBank/DDBJ whole genome shotgun (WGS) entry which is preliminary data.</text>
</comment>
<evidence type="ECO:0000259" key="11">
    <source>
        <dbReference type="PROSITE" id="PS50157"/>
    </source>
</evidence>
<keyword evidence="5 9" id="KW-0863">Zinc-finger</keyword>
<feature type="compositionally biased region" description="Basic and acidic residues" evidence="10">
    <location>
        <begin position="66"/>
        <end position="80"/>
    </location>
</feature>
<keyword evidence="7" id="KW-0238">DNA-binding</keyword>
<dbReference type="InterPro" id="IPR013087">
    <property type="entry name" value="Znf_C2H2_type"/>
</dbReference>
<keyword evidence="8" id="KW-0539">Nucleus</keyword>
<dbReference type="Proteomes" id="UP000549394">
    <property type="component" value="Unassembled WGS sequence"/>
</dbReference>
<reference evidence="12 13" key="1">
    <citation type="submission" date="2020-08" db="EMBL/GenBank/DDBJ databases">
        <authorList>
            <person name="Hejnol A."/>
        </authorList>
    </citation>
    <scope>NUCLEOTIDE SEQUENCE [LARGE SCALE GENOMIC DNA]</scope>
</reference>
<dbReference type="AlphaFoldDB" id="A0A7I8W940"/>
<dbReference type="FunFam" id="3.30.160.60:FF:000110">
    <property type="entry name" value="Zinc finger protein-like"/>
    <property type="match status" value="1"/>
</dbReference>
<comment type="similarity">
    <text evidence="2">Belongs to the GLI C2H2-type zinc-finger protein family.</text>
</comment>